<dbReference type="GO" id="GO:0005737">
    <property type="term" value="C:cytoplasm"/>
    <property type="evidence" value="ECO:0007669"/>
    <property type="project" value="TreeGrafter"/>
</dbReference>
<feature type="region of interest" description="Disordered" evidence="6">
    <location>
        <begin position="361"/>
        <end position="483"/>
    </location>
</feature>
<dbReference type="InterPro" id="IPR000988">
    <property type="entry name" value="Ribosomal_eL24-rel_N"/>
</dbReference>
<dbReference type="Gene3D" id="2.30.170.20">
    <property type="entry name" value="Ribosomal protein L24e"/>
    <property type="match status" value="1"/>
</dbReference>
<evidence type="ECO:0000256" key="6">
    <source>
        <dbReference type="SAM" id="MobiDB-lite"/>
    </source>
</evidence>
<evidence type="ECO:0000256" key="2">
    <source>
        <dbReference type="ARBA" id="ARBA00022723"/>
    </source>
</evidence>
<feature type="compositionally biased region" description="Polar residues" evidence="6">
    <location>
        <begin position="660"/>
        <end position="675"/>
    </location>
</feature>
<comment type="similarity">
    <text evidence="1">Belongs to the eukaryotic ribosomal protein eL24 family.</text>
</comment>
<dbReference type="SUPFAM" id="SSF90209">
    <property type="entry name" value="Ran binding protein zinc finger-like"/>
    <property type="match status" value="1"/>
</dbReference>
<dbReference type="InterPro" id="IPR036443">
    <property type="entry name" value="Znf_RanBP2_sf"/>
</dbReference>
<dbReference type="InterPro" id="IPR001876">
    <property type="entry name" value="Znf_RanBP2"/>
</dbReference>
<name>A0A2I0WG57_9ASPA</name>
<feature type="domain" description="RanBP2-type" evidence="7">
    <location>
        <begin position="326"/>
        <end position="356"/>
    </location>
</feature>
<dbReference type="PROSITE" id="PS50199">
    <property type="entry name" value="ZF_RANBP2_2"/>
    <property type="match status" value="2"/>
</dbReference>
<feature type="compositionally biased region" description="Basic and acidic residues" evidence="6">
    <location>
        <begin position="909"/>
        <end position="923"/>
    </location>
</feature>
<evidence type="ECO:0000256" key="4">
    <source>
        <dbReference type="ARBA" id="ARBA00022833"/>
    </source>
</evidence>
<evidence type="ECO:0000256" key="3">
    <source>
        <dbReference type="ARBA" id="ARBA00022771"/>
    </source>
</evidence>
<evidence type="ECO:0000259" key="7">
    <source>
        <dbReference type="PROSITE" id="PS50199"/>
    </source>
</evidence>
<dbReference type="Pfam" id="PF00641">
    <property type="entry name" value="Zn_ribbon_RanBP"/>
    <property type="match status" value="2"/>
</dbReference>
<reference evidence="8 9" key="2">
    <citation type="journal article" date="2017" name="Nature">
        <title>The Apostasia genome and the evolution of orchids.</title>
        <authorList>
            <person name="Zhang G.Q."/>
            <person name="Liu K.W."/>
            <person name="Li Z."/>
            <person name="Lohaus R."/>
            <person name="Hsiao Y.Y."/>
            <person name="Niu S.C."/>
            <person name="Wang J.Y."/>
            <person name="Lin Y.C."/>
            <person name="Xu Q."/>
            <person name="Chen L.J."/>
            <person name="Yoshida K."/>
            <person name="Fujiwara S."/>
            <person name="Wang Z.W."/>
            <person name="Zhang Y.Q."/>
            <person name="Mitsuda N."/>
            <person name="Wang M."/>
            <person name="Liu G.H."/>
            <person name="Pecoraro L."/>
            <person name="Huang H.X."/>
            <person name="Xiao X.J."/>
            <person name="Lin M."/>
            <person name="Wu X.Y."/>
            <person name="Wu W.L."/>
            <person name="Chen Y.Y."/>
            <person name="Chang S.B."/>
            <person name="Sakamoto S."/>
            <person name="Ohme-Takagi M."/>
            <person name="Yagi M."/>
            <person name="Zeng S.J."/>
            <person name="Shen C.Y."/>
            <person name="Yeh C.M."/>
            <person name="Luo Y.B."/>
            <person name="Tsai W.C."/>
            <person name="Van de Peer Y."/>
            <person name="Liu Z.J."/>
        </authorList>
    </citation>
    <scope>NUCLEOTIDE SEQUENCE [LARGE SCALE GENOMIC DNA]</scope>
    <source>
        <tissue evidence="8">The whole plant</tissue>
    </source>
</reference>
<dbReference type="Gene3D" id="4.10.1060.10">
    <property type="entry name" value="Zinc finger, RanBP2-type"/>
    <property type="match status" value="2"/>
</dbReference>
<feature type="compositionally biased region" description="Low complexity" evidence="6">
    <location>
        <begin position="676"/>
        <end position="686"/>
    </location>
</feature>
<dbReference type="Pfam" id="PF01246">
    <property type="entry name" value="Ribosomal_L24e"/>
    <property type="match status" value="1"/>
</dbReference>
<dbReference type="PANTHER" id="PTHR23111">
    <property type="entry name" value="ZINC FINGER PROTEIN"/>
    <property type="match status" value="1"/>
</dbReference>
<keyword evidence="2" id="KW-0479">Metal-binding</keyword>
<accession>A0A2I0WG57</accession>
<dbReference type="EMBL" id="KZ502668">
    <property type="protein sequence ID" value="PKU74631.1"/>
    <property type="molecule type" value="Genomic_DNA"/>
</dbReference>
<feature type="compositionally biased region" description="Polar residues" evidence="6">
    <location>
        <begin position="707"/>
        <end position="728"/>
    </location>
</feature>
<dbReference type="Proteomes" id="UP000233837">
    <property type="component" value="Unassembled WGS sequence"/>
</dbReference>
<dbReference type="PANTHER" id="PTHR23111:SF30">
    <property type="entry name" value="ZINC FINGER PROTEIN VAR3, CHLOROPLASTIC"/>
    <property type="match status" value="1"/>
</dbReference>
<dbReference type="PROSITE" id="PS01358">
    <property type="entry name" value="ZF_RANBP2_1"/>
    <property type="match status" value="2"/>
</dbReference>
<gene>
    <name evidence="8" type="primary">VAR3</name>
    <name evidence="8" type="ORF">MA16_Dca004822</name>
</gene>
<feature type="compositionally biased region" description="Basic residues" evidence="6">
    <location>
        <begin position="861"/>
        <end position="872"/>
    </location>
</feature>
<feature type="region of interest" description="Disordered" evidence="6">
    <location>
        <begin position="594"/>
        <end position="750"/>
    </location>
</feature>
<dbReference type="SMART" id="SM00547">
    <property type="entry name" value="ZnF_RBZ"/>
    <property type="match status" value="2"/>
</dbReference>
<feature type="domain" description="RanBP2-type" evidence="7">
    <location>
        <begin position="294"/>
        <end position="323"/>
    </location>
</feature>
<reference evidence="8 9" key="1">
    <citation type="journal article" date="2016" name="Sci. Rep.">
        <title>The Dendrobium catenatum Lindl. genome sequence provides insights into polysaccharide synthase, floral development and adaptive evolution.</title>
        <authorList>
            <person name="Zhang G.Q."/>
            <person name="Xu Q."/>
            <person name="Bian C."/>
            <person name="Tsai W.C."/>
            <person name="Yeh C.M."/>
            <person name="Liu K.W."/>
            <person name="Yoshida K."/>
            <person name="Zhang L.S."/>
            <person name="Chang S.B."/>
            <person name="Chen F."/>
            <person name="Shi Y."/>
            <person name="Su Y.Y."/>
            <person name="Zhang Y.Q."/>
            <person name="Chen L.J."/>
            <person name="Yin Y."/>
            <person name="Lin M."/>
            <person name="Huang H."/>
            <person name="Deng H."/>
            <person name="Wang Z.W."/>
            <person name="Zhu S.L."/>
            <person name="Zhao X."/>
            <person name="Deng C."/>
            <person name="Niu S.C."/>
            <person name="Huang J."/>
            <person name="Wang M."/>
            <person name="Liu G.H."/>
            <person name="Yang H.J."/>
            <person name="Xiao X.J."/>
            <person name="Hsiao Y.Y."/>
            <person name="Wu W.L."/>
            <person name="Chen Y.Y."/>
            <person name="Mitsuda N."/>
            <person name="Ohme-Takagi M."/>
            <person name="Luo Y.B."/>
            <person name="Van de Peer Y."/>
            <person name="Liu Z.J."/>
        </authorList>
    </citation>
    <scope>NUCLEOTIDE SEQUENCE [LARGE SCALE GENOMIC DNA]</scope>
    <source>
        <tissue evidence="8">The whole plant</tissue>
    </source>
</reference>
<evidence type="ECO:0000313" key="9">
    <source>
        <dbReference type="Proteomes" id="UP000233837"/>
    </source>
</evidence>
<evidence type="ECO:0000256" key="5">
    <source>
        <dbReference type="PROSITE-ProRule" id="PRU00322"/>
    </source>
</evidence>
<evidence type="ECO:0000313" key="8">
    <source>
        <dbReference type="EMBL" id="PKU74631.1"/>
    </source>
</evidence>
<dbReference type="AlphaFoldDB" id="A0A2I0WG57"/>
<feature type="compositionally biased region" description="Polar residues" evidence="6">
    <location>
        <begin position="373"/>
        <end position="390"/>
    </location>
</feature>
<sequence length="952" mass="106194">MPSVFKLLMILSTPLPLRPSATIHFARHSRLPLDVLSSTVASRGLLLSVVPSLKFGFSIRAAEQVHTQAIAKEGCSETVTSYPGLKDSYSWPEWSKLTGHLLAKGYSRRQVTTGDQDDSMLTDKDLPEEFLRAAEACLDFARERPDVLRLLTKKYIKGVVENASPFLFKNGDKSVSRMRLFLSGDASAVSIQSYRTNKMFIRMPRLPAPEPEKAQTIDIMRYLLSYMYKPYSPSNGNQLKDYESVETSVRKLLLELFNFSGTVWRSKLTELTKKQLPLGNEQLSRSPGQSIEMKRGDWICQKCTFMNFARNMACLECGEGRPKRHLTGAEWECPQCDFFNYGRNTSCLRCDHKRPGDELLSPSSAAGVEHTRSSNIEQNISVSRQESSIRSGPDDASDSISRSLDRILGRSSSTPSGNMSTSGDNNTSGLGNFSSSQSRQNMAKQRRNPDSVPFVPLPPDMFRKAQESNDGVQQSSDKEVASSRDLIDSLFKTSENSLKSDNTEESSNASLRWSKTAAELENVKDPANAVSDDDFPDIMPIRKGENRFVVSKKKDRSLTSPAYKRRLAMEQANNYNYVPFVPFPPGYFAKKDNQLATDSTESSAPLDKVEALTSSEQSGGESSGDSYKAEYSGMNLKQNNPNSSNQQSNSWNNNTYSSQAPITSANYDTANSTRPSNNSWNNKNNSHGGSTANPTQSSGSSWNSGSAHVNNVSVGISQQSQNRQNSGDIPSGGYSGKSLEGSCVKEPDPLDMSEEAKAERWFRRAAQIKDISELSQIPDEDFPEIMPMRKGVNRFVVSKRKTPLERRLTSPQYRRNLPVVFLFSNSKCKRYFHNRLKPAKLTWTAMYRKQHKKDIHDETVKKRRRAAKKPHSRSIVGASLEVIQKKRTEKPEVRDAAREAALREIKERIKKTKDEKKAKKAEVLAKVQKTQTKGNVPKGSKGPKLGGGGGKR</sequence>
<protein>
    <submittedName>
        <fullName evidence="8">Zinc finger protein VAR3, chloroplastic</fullName>
    </submittedName>
</protein>
<feature type="compositionally biased region" description="Low complexity" evidence="6">
    <location>
        <begin position="635"/>
        <end position="659"/>
    </location>
</feature>
<keyword evidence="4" id="KW-0862">Zinc</keyword>
<organism evidence="8 9">
    <name type="scientific">Dendrobium catenatum</name>
    <dbReference type="NCBI Taxonomy" id="906689"/>
    <lineage>
        <taxon>Eukaryota</taxon>
        <taxon>Viridiplantae</taxon>
        <taxon>Streptophyta</taxon>
        <taxon>Embryophyta</taxon>
        <taxon>Tracheophyta</taxon>
        <taxon>Spermatophyta</taxon>
        <taxon>Magnoliopsida</taxon>
        <taxon>Liliopsida</taxon>
        <taxon>Asparagales</taxon>
        <taxon>Orchidaceae</taxon>
        <taxon>Epidendroideae</taxon>
        <taxon>Malaxideae</taxon>
        <taxon>Dendrobiinae</taxon>
        <taxon>Dendrobium</taxon>
    </lineage>
</organism>
<feature type="region of interest" description="Disordered" evidence="6">
    <location>
        <begin position="854"/>
        <end position="882"/>
    </location>
</feature>
<dbReference type="InterPro" id="IPR038630">
    <property type="entry name" value="L24e/L24_sf"/>
</dbReference>
<proteinExistence type="inferred from homology"/>
<feature type="compositionally biased region" description="Low complexity" evidence="6">
    <location>
        <begin position="614"/>
        <end position="626"/>
    </location>
</feature>
<keyword evidence="9" id="KW-1185">Reference proteome</keyword>
<dbReference type="Gene3D" id="6.10.250.1270">
    <property type="match status" value="1"/>
</dbReference>
<feature type="compositionally biased region" description="Polar residues" evidence="6">
    <location>
        <begin position="424"/>
        <end position="443"/>
    </location>
</feature>
<feature type="compositionally biased region" description="Low complexity" evidence="6">
    <location>
        <begin position="411"/>
        <end position="423"/>
    </location>
</feature>
<feature type="compositionally biased region" description="Polar residues" evidence="6">
    <location>
        <begin position="687"/>
        <end position="696"/>
    </location>
</feature>
<feature type="region of interest" description="Disordered" evidence="6">
    <location>
        <begin position="909"/>
        <end position="952"/>
    </location>
</feature>
<feature type="compositionally biased region" description="Polar residues" evidence="6">
    <location>
        <begin position="594"/>
        <end position="603"/>
    </location>
</feature>
<evidence type="ECO:0000256" key="1">
    <source>
        <dbReference type="ARBA" id="ARBA00005647"/>
    </source>
</evidence>
<keyword evidence="3 5" id="KW-0863">Zinc-finger</keyword>
<dbReference type="GO" id="GO:0003729">
    <property type="term" value="F:mRNA binding"/>
    <property type="evidence" value="ECO:0007669"/>
    <property type="project" value="TreeGrafter"/>
</dbReference>
<feature type="compositionally biased region" description="Low complexity" evidence="6">
    <location>
        <begin position="697"/>
        <end position="706"/>
    </location>
</feature>
<dbReference type="STRING" id="906689.A0A2I0WG57"/>
<dbReference type="GO" id="GO:0008270">
    <property type="term" value="F:zinc ion binding"/>
    <property type="evidence" value="ECO:0007669"/>
    <property type="project" value="UniProtKB-KW"/>
</dbReference>